<dbReference type="InterPro" id="IPR052030">
    <property type="entry name" value="Peptidase_M20/M20A_hydrolases"/>
</dbReference>
<comment type="similarity">
    <text evidence="1">Belongs to the peptidase M20A family.</text>
</comment>
<dbReference type="InterPro" id="IPR036264">
    <property type="entry name" value="Bact_exopeptidase_dim_dom"/>
</dbReference>
<dbReference type="InterPro" id="IPR002933">
    <property type="entry name" value="Peptidase_M20"/>
</dbReference>
<dbReference type="RefSeq" id="WP_055122524.1">
    <property type="nucleotide sequence ID" value="NZ_LKST01000002.1"/>
</dbReference>
<evidence type="ECO:0000259" key="2">
    <source>
        <dbReference type="Pfam" id="PF07687"/>
    </source>
</evidence>
<keyword evidence="3" id="KW-0378">Hydrolase</keyword>
<dbReference type="PATRIC" id="fig|1544416.3.peg.1431"/>
<gene>
    <name evidence="3" type="primary">abgB</name>
    <name evidence="3" type="ORF">Cocul_01426</name>
</gene>
<evidence type="ECO:0000313" key="4">
    <source>
        <dbReference type="Proteomes" id="UP000050517"/>
    </source>
</evidence>
<dbReference type="Pfam" id="PF01546">
    <property type="entry name" value="Peptidase_M20"/>
    <property type="match status" value="1"/>
</dbReference>
<protein>
    <recommendedName>
        <fullName evidence="1">Peptidase M20 domain-containing protein 2</fullName>
    </recommendedName>
</protein>
<name>A0A0N8VZR3_9CORY</name>
<dbReference type="STRING" id="1544416.Cocul_01426"/>
<dbReference type="InterPro" id="IPR017144">
    <property type="entry name" value="Xaa-Arg_dipeptidase"/>
</dbReference>
<keyword evidence="4" id="KW-1185">Reference proteome</keyword>
<dbReference type="Gene3D" id="3.30.70.360">
    <property type="match status" value="1"/>
</dbReference>
<feature type="domain" description="Peptidase M20 dimerisation" evidence="2">
    <location>
        <begin position="223"/>
        <end position="314"/>
    </location>
</feature>
<dbReference type="SUPFAM" id="SSF55031">
    <property type="entry name" value="Bacterial exopeptidase dimerisation domain"/>
    <property type="match status" value="1"/>
</dbReference>
<dbReference type="PIRSF" id="PIRSF037226">
    <property type="entry name" value="Amidohydrolase_ACY1L2_prd"/>
    <property type="match status" value="1"/>
</dbReference>
<dbReference type="PANTHER" id="PTHR30575">
    <property type="entry name" value="PEPTIDASE M20"/>
    <property type="match status" value="1"/>
</dbReference>
<dbReference type="AlphaFoldDB" id="A0A0N8VZR3"/>
<reference evidence="3 4" key="1">
    <citation type="submission" date="2015-10" db="EMBL/GenBank/DDBJ databases">
        <title>Corynebacteirum lowii and Corynebacterium oculi species nova, derived from human clinical disease and and emended description of Corynebacterium mastiditis.</title>
        <authorList>
            <person name="Bernard K."/>
            <person name="Pacheco A.L."/>
            <person name="Mcdougall C."/>
            <person name="Burtx T."/>
            <person name="Weibe D."/>
            <person name="Tyler S."/>
            <person name="Olson A.B."/>
            <person name="Cnockaert M."/>
            <person name="Eguchi H."/>
            <person name="Kuwahara T."/>
            <person name="Nakayama-Imaohji H."/>
            <person name="Boudewijins M."/>
            <person name="Van Hoecke F."/>
            <person name="Bernier A.-M."/>
            <person name="Vandamme P."/>
        </authorList>
    </citation>
    <scope>NUCLEOTIDE SEQUENCE [LARGE SCALE GENOMIC DNA]</scope>
    <source>
        <strain evidence="3 4">NML 130210</strain>
    </source>
</reference>
<dbReference type="CDD" id="cd03887">
    <property type="entry name" value="M20_Acy1L2"/>
    <property type="match status" value="1"/>
</dbReference>
<dbReference type="PANTHER" id="PTHR30575:SF3">
    <property type="entry name" value="PEPTIDASE M20 DIMERISATION DOMAIN-CONTAINING PROTEIN"/>
    <property type="match status" value="1"/>
</dbReference>
<dbReference type="GO" id="GO:0016805">
    <property type="term" value="F:dipeptidase activity"/>
    <property type="evidence" value="ECO:0007669"/>
    <property type="project" value="InterPro"/>
</dbReference>
<sequence length="453" mass="47906">MLPQPSTAYLDAMREGIERRARAAKAARAAARKAKATALEEAESYPGQRSAWKRIATVGESLRADLRELAFDLHDHPEEAFEEHHAAATIAALLRAHGHRVEVGVGGLATALRAECASPNFDPQYDPTVAILAEYDALPGIGHGCGHNIIAAAGVGAFLAASKSIKNMDAVRGRIILLGTPAEEGHTGKEYLIRGGAFAGVDAAMMVHPFSFDLAEHAWVGRRTLTATFHGVAAHASSEPFMGRNALDAATLAYQGFGLLRQQMPPSDRLHAIIIEGGQRPSVIPDTATMTIYVRSLMAQTLSDLSERIDAVLDGAALMAGVEVSKEWDEHPASLPVRNNHALSARWAATQEERGRRALPGGVVPDTLAASTDFGNVSHLVPGIHPMVKIAPQGVALHTRAFAEYARSEAAVDTAVDSAIGLGQVALDTLGDAPLLAAAREEFKAAGGVLRVE</sequence>
<dbReference type="Gene3D" id="3.40.630.10">
    <property type="entry name" value="Zn peptidases"/>
    <property type="match status" value="1"/>
</dbReference>
<evidence type="ECO:0000256" key="1">
    <source>
        <dbReference type="PIRNR" id="PIRNR037226"/>
    </source>
</evidence>
<dbReference type="EMBL" id="LKST01000002">
    <property type="protein sequence ID" value="KQB84618.1"/>
    <property type="molecule type" value="Genomic_DNA"/>
</dbReference>
<dbReference type="GO" id="GO:0005737">
    <property type="term" value="C:cytoplasm"/>
    <property type="evidence" value="ECO:0007669"/>
    <property type="project" value="TreeGrafter"/>
</dbReference>
<dbReference type="Proteomes" id="UP000050517">
    <property type="component" value="Unassembled WGS sequence"/>
</dbReference>
<dbReference type="FunFam" id="3.30.70.360:FF:000004">
    <property type="entry name" value="Peptidase M20 domain-containing protein 2"/>
    <property type="match status" value="1"/>
</dbReference>
<dbReference type="InterPro" id="IPR011650">
    <property type="entry name" value="Peptidase_M20_dimer"/>
</dbReference>
<dbReference type="GO" id="GO:0046657">
    <property type="term" value="P:folic acid catabolic process"/>
    <property type="evidence" value="ECO:0007669"/>
    <property type="project" value="TreeGrafter"/>
</dbReference>
<organism evidence="3 4">
    <name type="scientific">Corynebacterium oculi</name>
    <dbReference type="NCBI Taxonomy" id="1544416"/>
    <lineage>
        <taxon>Bacteria</taxon>
        <taxon>Bacillati</taxon>
        <taxon>Actinomycetota</taxon>
        <taxon>Actinomycetes</taxon>
        <taxon>Mycobacteriales</taxon>
        <taxon>Corynebacteriaceae</taxon>
        <taxon>Corynebacterium</taxon>
    </lineage>
</organism>
<dbReference type="InterPro" id="IPR017439">
    <property type="entry name" value="Amidohydrolase"/>
</dbReference>
<comment type="caution">
    <text evidence="3">The sequence shown here is derived from an EMBL/GenBank/DDBJ whole genome shotgun (WGS) entry which is preliminary data.</text>
</comment>
<accession>A0A0N8VZR3</accession>
<proteinExistence type="inferred from homology"/>
<dbReference type="SUPFAM" id="SSF53187">
    <property type="entry name" value="Zn-dependent exopeptidases"/>
    <property type="match status" value="1"/>
</dbReference>
<dbReference type="Pfam" id="PF07687">
    <property type="entry name" value="M20_dimer"/>
    <property type="match status" value="1"/>
</dbReference>
<evidence type="ECO:0000313" key="3">
    <source>
        <dbReference type="EMBL" id="KQB84618.1"/>
    </source>
</evidence>
<dbReference type="NCBIfam" id="TIGR01891">
    <property type="entry name" value="amidohydrolases"/>
    <property type="match status" value="1"/>
</dbReference>
<dbReference type="GO" id="GO:0071713">
    <property type="term" value="F:para-aminobenzoyl-glutamate hydrolase activity"/>
    <property type="evidence" value="ECO:0007669"/>
    <property type="project" value="TreeGrafter"/>
</dbReference>